<keyword evidence="4" id="KW-0808">Transferase</keyword>
<name>A0A916SWT7_9SPHN</name>
<evidence type="ECO:0000256" key="5">
    <source>
        <dbReference type="ARBA" id="ARBA00022691"/>
    </source>
</evidence>
<dbReference type="SUPFAM" id="SSF53335">
    <property type="entry name" value="S-adenosyl-L-methionine-dependent methyltransferases"/>
    <property type="match status" value="1"/>
</dbReference>
<proteinExistence type="inferred from homology"/>
<dbReference type="Gene3D" id="1.10.1020.10">
    <property type="entry name" value="Adenine-specific Methyltransferase, Domain 2"/>
    <property type="match status" value="1"/>
</dbReference>
<dbReference type="PANTHER" id="PTHR30481:SF4">
    <property type="entry name" value="SITE-SPECIFIC DNA-METHYLTRANSFERASE (ADENINE-SPECIFIC)"/>
    <property type="match status" value="1"/>
</dbReference>
<evidence type="ECO:0000256" key="2">
    <source>
        <dbReference type="ARBA" id="ARBA00011900"/>
    </source>
</evidence>
<dbReference type="GO" id="GO:0009307">
    <property type="term" value="P:DNA restriction-modification system"/>
    <property type="evidence" value="ECO:0007669"/>
    <property type="project" value="InterPro"/>
</dbReference>
<organism evidence="7 8">
    <name type="scientific">Sphingomonas metalli</name>
    <dbReference type="NCBI Taxonomy" id="1779358"/>
    <lineage>
        <taxon>Bacteria</taxon>
        <taxon>Pseudomonadati</taxon>
        <taxon>Pseudomonadota</taxon>
        <taxon>Alphaproteobacteria</taxon>
        <taxon>Sphingomonadales</taxon>
        <taxon>Sphingomonadaceae</taxon>
        <taxon>Sphingomonas</taxon>
    </lineage>
</organism>
<sequence length="262" mass="29874">MPITANPPAAYLGGKRNLARRLCALIETIDHRQYIEPFVGMGGVFLRRATHAPIEVINDLSGDVANLFRVVRRHYEPLVDALRWLPASRDEFDRQLRMDPEALTDIERAVRFLYVQRLAFGGRVEGRTFGVRKDQSSRIQLSRLRADLRALSRRLEPVTIERLPYQDVLRRYDGPKALFYLDPPYDETEGYGVAFGRDEYVRMADQLAGIAGQFVLSINATDFVRETFARFSIEEVDTTWTLASATAGAKRVTELIIRSAPR</sequence>
<dbReference type="Gene3D" id="3.40.50.150">
    <property type="entry name" value="Vaccinia Virus protein VP39"/>
    <property type="match status" value="1"/>
</dbReference>
<dbReference type="PRINTS" id="PR00505">
    <property type="entry name" value="D12N6MTFRASE"/>
</dbReference>
<keyword evidence="5" id="KW-0949">S-adenosyl-L-methionine</keyword>
<evidence type="ECO:0000256" key="1">
    <source>
        <dbReference type="ARBA" id="ARBA00006594"/>
    </source>
</evidence>
<dbReference type="GO" id="GO:0043565">
    <property type="term" value="F:sequence-specific DNA binding"/>
    <property type="evidence" value="ECO:0007669"/>
    <property type="project" value="TreeGrafter"/>
</dbReference>
<dbReference type="GO" id="GO:0032259">
    <property type="term" value="P:methylation"/>
    <property type="evidence" value="ECO:0007669"/>
    <property type="project" value="UniProtKB-KW"/>
</dbReference>
<dbReference type="GO" id="GO:1904047">
    <property type="term" value="F:S-adenosyl-L-methionine binding"/>
    <property type="evidence" value="ECO:0007669"/>
    <property type="project" value="TreeGrafter"/>
</dbReference>
<dbReference type="RefSeq" id="WP_188657495.1">
    <property type="nucleotide sequence ID" value="NZ_BMIH01000001.1"/>
</dbReference>
<comment type="similarity">
    <text evidence="1">Belongs to the N(4)/N(6)-methyltransferase family.</text>
</comment>
<dbReference type="PANTHER" id="PTHR30481">
    <property type="entry name" value="DNA ADENINE METHYLASE"/>
    <property type="match status" value="1"/>
</dbReference>
<dbReference type="EMBL" id="BMIH01000001">
    <property type="protein sequence ID" value="GGB21647.1"/>
    <property type="molecule type" value="Genomic_DNA"/>
</dbReference>
<keyword evidence="8" id="KW-1185">Reference proteome</keyword>
<dbReference type="Proteomes" id="UP000623067">
    <property type="component" value="Unassembled WGS sequence"/>
</dbReference>
<evidence type="ECO:0000313" key="8">
    <source>
        <dbReference type="Proteomes" id="UP000623067"/>
    </source>
</evidence>
<dbReference type="AlphaFoldDB" id="A0A916SWT7"/>
<dbReference type="GO" id="GO:0009007">
    <property type="term" value="F:site-specific DNA-methyltransferase (adenine-specific) activity"/>
    <property type="evidence" value="ECO:0007669"/>
    <property type="project" value="UniProtKB-EC"/>
</dbReference>
<dbReference type="InterPro" id="IPR012263">
    <property type="entry name" value="M_m6A_EcoRV"/>
</dbReference>
<comment type="catalytic activity">
    <reaction evidence="6">
        <text>a 2'-deoxyadenosine in DNA + S-adenosyl-L-methionine = an N(6)-methyl-2'-deoxyadenosine in DNA + S-adenosyl-L-homocysteine + H(+)</text>
        <dbReference type="Rhea" id="RHEA:15197"/>
        <dbReference type="Rhea" id="RHEA-COMP:12418"/>
        <dbReference type="Rhea" id="RHEA-COMP:12419"/>
        <dbReference type="ChEBI" id="CHEBI:15378"/>
        <dbReference type="ChEBI" id="CHEBI:57856"/>
        <dbReference type="ChEBI" id="CHEBI:59789"/>
        <dbReference type="ChEBI" id="CHEBI:90615"/>
        <dbReference type="ChEBI" id="CHEBI:90616"/>
        <dbReference type="EC" id="2.1.1.72"/>
    </reaction>
</comment>
<dbReference type="InterPro" id="IPR012327">
    <property type="entry name" value="MeTrfase_D12"/>
</dbReference>
<keyword evidence="3 7" id="KW-0489">Methyltransferase</keyword>
<accession>A0A916SWT7</accession>
<evidence type="ECO:0000313" key="7">
    <source>
        <dbReference type="EMBL" id="GGB21647.1"/>
    </source>
</evidence>
<gene>
    <name evidence="7" type="ORF">GCM10011380_09050</name>
</gene>
<evidence type="ECO:0000256" key="3">
    <source>
        <dbReference type="ARBA" id="ARBA00022603"/>
    </source>
</evidence>
<dbReference type="EC" id="2.1.1.72" evidence="2"/>
<dbReference type="InterPro" id="IPR023095">
    <property type="entry name" value="Ade_MeTrfase_dom_2"/>
</dbReference>
<comment type="caution">
    <text evidence="7">The sequence shown here is derived from an EMBL/GenBank/DDBJ whole genome shotgun (WGS) entry which is preliminary data.</text>
</comment>
<evidence type="ECO:0000256" key="6">
    <source>
        <dbReference type="ARBA" id="ARBA00047942"/>
    </source>
</evidence>
<reference evidence="7" key="1">
    <citation type="journal article" date="2014" name="Int. J. Syst. Evol. Microbiol.">
        <title>Complete genome sequence of Corynebacterium casei LMG S-19264T (=DSM 44701T), isolated from a smear-ripened cheese.</title>
        <authorList>
            <consortium name="US DOE Joint Genome Institute (JGI-PGF)"/>
            <person name="Walter F."/>
            <person name="Albersmeier A."/>
            <person name="Kalinowski J."/>
            <person name="Ruckert C."/>
        </authorList>
    </citation>
    <scope>NUCLEOTIDE SEQUENCE</scope>
    <source>
        <strain evidence="7">CGMCC 1.15330</strain>
    </source>
</reference>
<protein>
    <recommendedName>
        <fullName evidence="2">site-specific DNA-methyltransferase (adenine-specific)</fullName>
        <ecNumber evidence="2">2.1.1.72</ecNumber>
    </recommendedName>
</protein>
<dbReference type="GO" id="GO:0006298">
    <property type="term" value="P:mismatch repair"/>
    <property type="evidence" value="ECO:0007669"/>
    <property type="project" value="TreeGrafter"/>
</dbReference>
<dbReference type="PIRSF" id="PIRSF000398">
    <property type="entry name" value="M_m6A_EcoRV"/>
    <property type="match status" value="1"/>
</dbReference>
<dbReference type="InterPro" id="IPR029063">
    <property type="entry name" value="SAM-dependent_MTases_sf"/>
</dbReference>
<reference evidence="7" key="2">
    <citation type="submission" date="2020-09" db="EMBL/GenBank/DDBJ databases">
        <authorList>
            <person name="Sun Q."/>
            <person name="Zhou Y."/>
        </authorList>
    </citation>
    <scope>NUCLEOTIDE SEQUENCE</scope>
    <source>
        <strain evidence="7">CGMCC 1.15330</strain>
    </source>
</reference>
<evidence type="ECO:0000256" key="4">
    <source>
        <dbReference type="ARBA" id="ARBA00022679"/>
    </source>
</evidence>
<dbReference type="Pfam" id="PF02086">
    <property type="entry name" value="MethyltransfD12"/>
    <property type="match status" value="1"/>
</dbReference>